<dbReference type="STRING" id="667725.A0A0L0F0A5"/>
<name>A0A0L0F0A5_9EUKA</name>
<dbReference type="RefSeq" id="XP_014144034.1">
    <property type="nucleotide sequence ID" value="XM_014288559.1"/>
</dbReference>
<keyword evidence="2" id="KW-1185">Reference proteome</keyword>
<evidence type="ECO:0000313" key="2">
    <source>
        <dbReference type="Proteomes" id="UP000054560"/>
    </source>
</evidence>
<accession>A0A0L0F0A5</accession>
<sequence>ESEAERASSEVRYKADTQIADHKTQYELKKFEYLEEVNSKKADAELAYQLREAQLKQNIRKEEIQIEG</sequence>
<evidence type="ECO:0000313" key="1">
    <source>
        <dbReference type="EMBL" id="KNC70132.1"/>
    </source>
</evidence>
<dbReference type="GeneID" id="25917849"/>
<protein>
    <submittedName>
        <fullName evidence="1">Uncharacterized protein</fullName>
    </submittedName>
</protein>
<dbReference type="eggNOG" id="KOG2668">
    <property type="taxonomic scope" value="Eukaryota"/>
</dbReference>
<organism evidence="1 2">
    <name type="scientific">Sphaeroforma arctica JP610</name>
    <dbReference type="NCBI Taxonomy" id="667725"/>
    <lineage>
        <taxon>Eukaryota</taxon>
        <taxon>Ichthyosporea</taxon>
        <taxon>Ichthyophonida</taxon>
        <taxon>Sphaeroforma</taxon>
    </lineage>
</organism>
<dbReference type="EMBL" id="KQ252054">
    <property type="protein sequence ID" value="KNC70132.1"/>
    <property type="molecule type" value="Genomic_DNA"/>
</dbReference>
<dbReference type="AlphaFoldDB" id="A0A0L0F0A5"/>
<feature type="non-terminal residue" evidence="1">
    <location>
        <position position="1"/>
    </location>
</feature>
<proteinExistence type="predicted"/>
<reference evidence="1 2" key="1">
    <citation type="submission" date="2011-02" db="EMBL/GenBank/DDBJ databases">
        <title>The Genome Sequence of Sphaeroforma arctica JP610.</title>
        <authorList>
            <consortium name="The Broad Institute Genome Sequencing Platform"/>
            <person name="Russ C."/>
            <person name="Cuomo C."/>
            <person name="Young S.K."/>
            <person name="Zeng Q."/>
            <person name="Gargeya S."/>
            <person name="Alvarado L."/>
            <person name="Berlin A."/>
            <person name="Chapman S.B."/>
            <person name="Chen Z."/>
            <person name="Freedman E."/>
            <person name="Gellesch M."/>
            <person name="Goldberg J."/>
            <person name="Griggs A."/>
            <person name="Gujja S."/>
            <person name="Heilman E."/>
            <person name="Heiman D."/>
            <person name="Howarth C."/>
            <person name="Mehta T."/>
            <person name="Neiman D."/>
            <person name="Pearson M."/>
            <person name="Roberts A."/>
            <person name="Saif S."/>
            <person name="Shea T."/>
            <person name="Shenoy N."/>
            <person name="Sisk P."/>
            <person name="Stolte C."/>
            <person name="Sykes S."/>
            <person name="White J."/>
            <person name="Yandava C."/>
            <person name="Burger G."/>
            <person name="Gray M.W."/>
            <person name="Holland P.W.H."/>
            <person name="King N."/>
            <person name="Lang F.B.F."/>
            <person name="Roger A.J."/>
            <person name="Ruiz-Trillo I."/>
            <person name="Haas B."/>
            <person name="Nusbaum C."/>
            <person name="Birren B."/>
        </authorList>
    </citation>
    <scope>NUCLEOTIDE SEQUENCE [LARGE SCALE GENOMIC DNA]</scope>
    <source>
        <strain evidence="1 2">JP610</strain>
    </source>
</reference>
<gene>
    <name evidence="1" type="ORF">SARC_17345</name>
</gene>
<dbReference type="OrthoDB" id="6080404at2759"/>
<dbReference type="Proteomes" id="UP000054560">
    <property type="component" value="Unassembled WGS sequence"/>
</dbReference>
<feature type="non-terminal residue" evidence="1">
    <location>
        <position position="68"/>
    </location>
</feature>